<dbReference type="PANTHER" id="PTHR36115">
    <property type="entry name" value="PROLINE-RICH ANTIGEN HOMOLOG-RELATED"/>
    <property type="match status" value="1"/>
</dbReference>
<evidence type="ECO:0000259" key="8">
    <source>
        <dbReference type="Pfam" id="PF06271"/>
    </source>
</evidence>
<evidence type="ECO:0000256" key="7">
    <source>
        <dbReference type="SAM" id="Phobius"/>
    </source>
</evidence>
<evidence type="ECO:0000256" key="3">
    <source>
        <dbReference type="ARBA" id="ARBA00022692"/>
    </source>
</evidence>
<feature type="transmembrane region" description="Helical" evidence="7">
    <location>
        <begin position="158"/>
        <end position="177"/>
    </location>
</feature>
<proteinExistence type="predicted"/>
<comment type="subcellular location">
    <subcellularLocation>
        <location evidence="1">Cell membrane</location>
        <topology evidence="1">Multi-pass membrane protein</topology>
    </subcellularLocation>
</comment>
<feature type="compositionally biased region" description="Low complexity" evidence="6">
    <location>
        <begin position="23"/>
        <end position="48"/>
    </location>
</feature>
<feature type="compositionally biased region" description="Pro residues" evidence="6">
    <location>
        <begin position="49"/>
        <end position="66"/>
    </location>
</feature>
<evidence type="ECO:0000256" key="5">
    <source>
        <dbReference type="ARBA" id="ARBA00023136"/>
    </source>
</evidence>
<evidence type="ECO:0000256" key="6">
    <source>
        <dbReference type="SAM" id="MobiDB-lite"/>
    </source>
</evidence>
<dbReference type="PANTHER" id="PTHR36115:SF4">
    <property type="entry name" value="MEMBRANE PROTEIN"/>
    <property type="match status" value="1"/>
</dbReference>
<feature type="domain" description="RDD" evidence="8">
    <location>
        <begin position="102"/>
        <end position="259"/>
    </location>
</feature>
<name>A0A4R4PAH3_9ACTN</name>
<keyword evidence="4 7" id="KW-1133">Transmembrane helix</keyword>
<protein>
    <submittedName>
        <fullName evidence="9">RDD family protein</fullName>
    </submittedName>
</protein>
<dbReference type="EMBL" id="SMJW01000025">
    <property type="protein sequence ID" value="TDC17957.1"/>
    <property type="molecule type" value="Genomic_DNA"/>
</dbReference>
<evidence type="ECO:0000256" key="4">
    <source>
        <dbReference type="ARBA" id="ARBA00022989"/>
    </source>
</evidence>
<keyword evidence="10" id="KW-1185">Reference proteome</keyword>
<dbReference type="RefSeq" id="WP_131938290.1">
    <property type="nucleotide sequence ID" value="NZ_BAAAMX010000001.1"/>
</dbReference>
<evidence type="ECO:0000256" key="2">
    <source>
        <dbReference type="ARBA" id="ARBA00022475"/>
    </source>
</evidence>
<feature type="region of interest" description="Disordered" evidence="6">
    <location>
        <begin position="1"/>
        <end position="97"/>
    </location>
</feature>
<comment type="caution">
    <text evidence="9">The sequence shown here is derived from an EMBL/GenBank/DDBJ whole genome shotgun (WGS) entry which is preliminary data.</text>
</comment>
<organism evidence="9 10">
    <name type="scientific">Actinomadura bangladeshensis</name>
    <dbReference type="NCBI Taxonomy" id="453573"/>
    <lineage>
        <taxon>Bacteria</taxon>
        <taxon>Bacillati</taxon>
        <taxon>Actinomycetota</taxon>
        <taxon>Actinomycetes</taxon>
        <taxon>Streptosporangiales</taxon>
        <taxon>Thermomonosporaceae</taxon>
        <taxon>Actinomadura</taxon>
    </lineage>
</organism>
<feature type="transmembrane region" description="Helical" evidence="7">
    <location>
        <begin position="212"/>
        <end position="239"/>
    </location>
</feature>
<evidence type="ECO:0000256" key="1">
    <source>
        <dbReference type="ARBA" id="ARBA00004651"/>
    </source>
</evidence>
<dbReference type="Proteomes" id="UP000295431">
    <property type="component" value="Unassembled WGS sequence"/>
</dbReference>
<dbReference type="Pfam" id="PF06271">
    <property type="entry name" value="RDD"/>
    <property type="match status" value="1"/>
</dbReference>
<dbReference type="OrthoDB" id="9774993at2"/>
<dbReference type="InterPro" id="IPR051791">
    <property type="entry name" value="Pra-immunoreactive"/>
</dbReference>
<gene>
    <name evidence="9" type="ORF">E1284_07635</name>
</gene>
<sequence length="288" mass="30041">MSEPPQDPQPQEGDWAAPGAGGESPAAEAPGSSERPPPYQGTYGAQPGQAPPPPAAGHGQPAPPPAGHGQPGYGQPGYGPPLPQAPPLPGYGAPGGPQNELAGRMARLGAGIIDTIVLSVAAIPAALLSIRWDRMRESVESGEPITDPMDLYNIPRLLTGYLIVFLLGYAYFTVLHAKYGQTLGKKAFSIRVVKASDLSAVTWGQALARQGFVYAITLVTVAINFFAAGGAVIGLLGLLDNAWILWDERRQAVHDKVAGTVVMKATPWTPNPYARPPAPGRANDPGNI</sequence>
<dbReference type="GO" id="GO:0005886">
    <property type="term" value="C:plasma membrane"/>
    <property type="evidence" value="ECO:0007669"/>
    <property type="project" value="UniProtKB-SubCell"/>
</dbReference>
<feature type="compositionally biased region" description="Pro residues" evidence="6">
    <location>
        <begin position="78"/>
        <end position="89"/>
    </location>
</feature>
<keyword evidence="2" id="KW-1003">Cell membrane</keyword>
<reference evidence="9 10" key="1">
    <citation type="submission" date="2019-03" db="EMBL/GenBank/DDBJ databases">
        <title>Draft genome sequences of novel Actinobacteria.</title>
        <authorList>
            <person name="Sahin N."/>
            <person name="Ay H."/>
            <person name="Saygin H."/>
        </authorList>
    </citation>
    <scope>NUCLEOTIDE SEQUENCE [LARGE SCALE GENOMIC DNA]</scope>
    <source>
        <strain evidence="9 10">DSM 45347</strain>
    </source>
</reference>
<evidence type="ECO:0000313" key="9">
    <source>
        <dbReference type="EMBL" id="TDC17957.1"/>
    </source>
</evidence>
<keyword evidence="3 7" id="KW-0812">Transmembrane</keyword>
<evidence type="ECO:0000313" key="10">
    <source>
        <dbReference type="Proteomes" id="UP000295431"/>
    </source>
</evidence>
<keyword evidence="5 7" id="KW-0472">Membrane</keyword>
<accession>A0A4R4PAH3</accession>
<feature type="transmembrane region" description="Helical" evidence="7">
    <location>
        <begin position="108"/>
        <end position="130"/>
    </location>
</feature>
<dbReference type="InterPro" id="IPR010432">
    <property type="entry name" value="RDD"/>
</dbReference>
<dbReference type="AlphaFoldDB" id="A0A4R4PAH3"/>